<gene>
    <name evidence="1" type="ORF">SAY86_030154</name>
</gene>
<dbReference type="Gene3D" id="3.40.50.2300">
    <property type="match status" value="1"/>
</dbReference>
<dbReference type="SUPFAM" id="SSF52172">
    <property type="entry name" value="CheY-like"/>
    <property type="match status" value="1"/>
</dbReference>
<accession>A0AAN7MQK8</accession>
<name>A0AAN7MQK8_TRANT</name>
<comment type="caution">
    <text evidence="1">The sequence shown here is derived from an EMBL/GenBank/DDBJ whole genome shotgun (WGS) entry which is preliminary data.</text>
</comment>
<dbReference type="EMBL" id="JAXQNO010000005">
    <property type="protein sequence ID" value="KAK4797828.1"/>
    <property type="molecule type" value="Genomic_DNA"/>
</dbReference>
<protein>
    <submittedName>
        <fullName evidence="1">Uncharacterized protein</fullName>
    </submittedName>
</protein>
<organism evidence="1 2">
    <name type="scientific">Trapa natans</name>
    <name type="common">Water chestnut</name>
    <dbReference type="NCBI Taxonomy" id="22666"/>
    <lineage>
        <taxon>Eukaryota</taxon>
        <taxon>Viridiplantae</taxon>
        <taxon>Streptophyta</taxon>
        <taxon>Embryophyta</taxon>
        <taxon>Tracheophyta</taxon>
        <taxon>Spermatophyta</taxon>
        <taxon>Magnoliopsida</taxon>
        <taxon>eudicotyledons</taxon>
        <taxon>Gunneridae</taxon>
        <taxon>Pentapetalae</taxon>
        <taxon>rosids</taxon>
        <taxon>malvids</taxon>
        <taxon>Myrtales</taxon>
        <taxon>Lythraceae</taxon>
        <taxon>Trapa</taxon>
    </lineage>
</organism>
<dbReference type="InterPro" id="IPR011006">
    <property type="entry name" value="CheY-like_superfamily"/>
</dbReference>
<evidence type="ECO:0000313" key="2">
    <source>
        <dbReference type="Proteomes" id="UP001346149"/>
    </source>
</evidence>
<proteinExistence type="predicted"/>
<sequence length="116" mass="13072">MINLLLHVINRDRKFLEGPRYIVKRPITITKLNQVSGVIDEAANALHAWKLMEDLTKHIDIVLTEVAMPLYGIALLSKIMSHKTHKNIPSSVMYSDASNKNDTKIPLGNTQSEIIL</sequence>
<dbReference type="AlphaFoldDB" id="A0AAN7MQK8"/>
<keyword evidence="2" id="KW-1185">Reference proteome</keyword>
<dbReference type="Proteomes" id="UP001346149">
    <property type="component" value="Unassembled WGS sequence"/>
</dbReference>
<reference evidence="1 2" key="1">
    <citation type="journal article" date="2023" name="Hortic Res">
        <title>Pangenome of water caltrop reveals structural variations and asymmetric subgenome divergence after allopolyploidization.</title>
        <authorList>
            <person name="Zhang X."/>
            <person name="Chen Y."/>
            <person name="Wang L."/>
            <person name="Yuan Y."/>
            <person name="Fang M."/>
            <person name="Shi L."/>
            <person name="Lu R."/>
            <person name="Comes H.P."/>
            <person name="Ma Y."/>
            <person name="Chen Y."/>
            <person name="Huang G."/>
            <person name="Zhou Y."/>
            <person name="Zheng Z."/>
            <person name="Qiu Y."/>
        </authorList>
    </citation>
    <scope>NUCLEOTIDE SEQUENCE [LARGE SCALE GENOMIC DNA]</scope>
    <source>
        <strain evidence="1">F231</strain>
    </source>
</reference>
<evidence type="ECO:0000313" key="1">
    <source>
        <dbReference type="EMBL" id="KAK4797828.1"/>
    </source>
</evidence>